<dbReference type="Gene3D" id="3.60.10.10">
    <property type="entry name" value="Endonuclease/exonuclease/phosphatase"/>
    <property type="match status" value="1"/>
</dbReference>
<evidence type="ECO:0000256" key="5">
    <source>
        <dbReference type="ARBA" id="ARBA00022692"/>
    </source>
</evidence>
<dbReference type="PANTHER" id="PTHR21248:SF23">
    <property type="entry name" value="CARDIOLIPIN SYNTHASE B"/>
    <property type="match status" value="1"/>
</dbReference>
<dbReference type="InterPro" id="IPR005135">
    <property type="entry name" value="Endo/exonuclease/phosphatase"/>
</dbReference>
<evidence type="ECO:0000259" key="13">
    <source>
        <dbReference type="PROSITE" id="PS50035"/>
    </source>
</evidence>
<dbReference type="GO" id="GO:0008808">
    <property type="term" value="F:cardiolipin synthase activity"/>
    <property type="evidence" value="ECO:0007669"/>
    <property type="project" value="InterPro"/>
</dbReference>
<evidence type="ECO:0000256" key="2">
    <source>
        <dbReference type="ARBA" id="ARBA00022475"/>
    </source>
</evidence>
<dbReference type="STRING" id="34690.A0A182TUM2"/>
<evidence type="ECO:0000313" key="14">
    <source>
        <dbReference type="EnsemblMetazoa" id="AMEC008593-PA"/>
    </source>
</evidence>
<dbReference type="GO" id="GO:0005886">
    <property type="term" value="C:plasma membrane"/>
    <property type="evidence" value="ECO:0007669"/>
    <property type="project" value="UniProtKB-SubCell"/>
</dbReference>
<feature type="transmembrane region" description="Helical" evidence="12">
    <location>
        <begin position="750"/>
        <end position="768"/>
    </location>
</feature>
<evidence type="ECO:0000256" key="7">
    <source>
        <dbReference type="ARBA" id="ARBA00022989"/>
    </source>
</evidence>
<keyword evidence="5 12" id="KW-0812">Transmembrane</keyword>
<reference evidence="15" key="1">
    <citation type="submission" date="2014-01" db="EMBL/GenBank/DDBJ databases">
        <title>The Genome Sequence of Anopheles melas CM1001059_A (V2).</title>
        <authorList>
            <consortium name="The Broad Institute Genomics Platform"/>
            <person name="Neafsey D.E."/>
            <person name="Besansky N."/>
            <person name="Howell P."/>
            <person name="Walton C."/>
            <person name="Young S.K."/>
            <person name="Zeng Q."/>
            <person name="Gargeya S."/>
            <person name="Fitzgerald M."/>
            <person name="Haas B."/>
            <person name="Abouelleil A."/>
            <person name="Allen A.W."/>
            <person name="Alvarado L."/>
            <person name="Arachchi H.M."/>
            <person name="Berlin A.M."/>
            <person name="Chapman S.B."/>
            <person name="Gainer-Dewar J."/>
            <person name="Goldberg J."/>
            <person name="Griggs A."/>
            <person name="Gujja S."/>
            <person name="Hansen M."/>
            <person name="Howarth C."/>
            <person name="Imamovic A."/>
            <person name="Ireland A."/>
            <person name="Larimer J."/>
            <person name="McCowan C."/>
            <person name="Murphy C."/>
            <person name="Pearson M."/>
            <person name="Poon T.W."/>
            <person name="Priest M."/>
            <person name="Roberts A."/>
            <person name="Saif S."/>
            <person name="Shea T."/>
            <person name="Sisk P."/>
            <person name="Sykes S."/>
            <person name="Wortman J."/>
            <person name="Nusbaum C."/>
            <person name="Birren B."/>
        </authorList>
    </citation>
    <scope>NUCLEOTIDE SEQUENCE [LARGE SCALE GENOMIC DNA]</scope>
    <source>
        <strain evidence="15">CM1001059</strain>
    </source>
</reference>
<keyword evidence="4" id="KW-0808">Transferase</keyword>
<evidence type="ECO:0000256" key="1">
    <source>
        <dbReference type="ARBA" id="ARBA00004651"/>
    </source>
</evidence>
<dbReference type="SUPFAM" id="SSF56219">
    <property type="entry name" value="DNase I-like"/>
    <property type="match status" value="1"/>
</dbReference>
<dbReference type="InterPro" id="IPR022791">
    <property type="entry name" value="L-PG_synthase/AglD"/>
</dbReference>
<comment type="subcellular location">
    <subcellularLocation>
        <location evidence="1">Cell membrane</location>
        <topology evidence="1">Multi-pass membrane protein</topology>
    </subcellularLocation>
</comment>
<feature type="transmembrane region" description="Helical" evidence="12">
    <location>
        <begin position="648"/>
        <end position="670"/>
    </location>
</feature>
<sequence>MWGAYAYGRNAVYPDGDHGNALLSKFPILRHENLDVSIAGNEERGLLHSVLQVPGHDEVHAICVHLGLREAHRQQQLALLRDRVAGLPSEAPVIVAGDFNDWRQRADPVLAACGLREAFVEAHGAPARSFPARWPLLPLDRVYLRNASAHSPQVELLINGEAFFPRVFEAIEQARHEVLLETFIIFEDKVGQRLKEALLAAAARGVRVEATVDGYGTADLGERYVAELAAAGVNLRMFDPQPRRLGLRTNLFRRLHRKLVVVDGELGFIGGINFGADHLADYGEMAKQDYAVALRGPIVADLHRACRDLLAHAPEPPSPVPPPTPRQVGSSRLRLVLRDNAAHRNDIEEHYLEALRSARQRLVVANAYFFPGYRLLRELRNAARRGVKVTLIMQGMPDMPIVRLCSRLLYNYLLRDGVVIHEYCRRPLHGKVALVDSEWATVGSSNLDPLSLSLNLEANVVIRDAAFNRQLHDHLTQLAQQHCKAVTLQRITRGHWWRAPLIFLCFHFLRHFPALAGLLPAHSPRVEPVTPRALTVFFFCLVPVLLFLLVKNMDWDEVVRALSAYSAGTLALGLAACVASYATYCCFDLVGRHYTDHKLPAWQTFPVTFVCYAFNLNLSSWVGGIAMRYRLYSRLGLDVPTITQVLSLSLMTNWLGYMLLAGCVFALRLVELPENWKIGETGLQVIGVVLVALSLGYLAACRFARRRTWRIRQQELTLPSLRMALVQVGLGMLNWALMALLIYVLLPPQAFYPTVLGILLISSIAGVVTHIPAGLGVLEAVFIALMQHQFAKGTLLAALIGYRAIYFLLPLAVACVVYLVLERRARRLRRVDWREDKGEPAQAKG</sequence>
<evidence type="ECO:0000256" key="6">
    <source>
        <dbReference type="ARBA" id="ARBA00022737"/>
    </source>
</evidence>
<dbReference type="PANTHER" id="PTHR21248">
    <property type="entry name" value="CARDIOLIPIN SYNTHASE"/>
    <property type="match status" value="1"/>
</dbReference>
<evidence type="ECO:0000256" key="4">
    <source>
        <dbReference type="ARBA" id="ARBA00022679"/>
    </source>
</evidence>
<feature type="domain" description="PLD phosphodiesterase" evidence="13">
    <location>
        <begin position="424"/>
        <end position="451"/>
    </location>
</feature>
<keyword evidence="10" id="KW-0594">Phospholipid biosynthesis</keyword>
<dbReference type="InterPro" id="IPR025202">
    <property type="entry name" value="PLD-like_dom"/>
</dbReference>
<keyword evidence="8" id="KW-0443">Lipid metabolism</keyword>
<keyword evidence="11" id="KW-1208">Phospholipid metabolism</keyword>
<proteinExistence type="inferred from homology"/>
<dbReference type="EnsemblMetazoa" id="AMEC008593-RA">
    <property type="protein sequence ID" value="AMEC008593-PA"/>
    <property type="gene ID" value="AMEC008593"/>
</dbReference>
<keyword evidence="15" id="KW-1185">Reference proteome</keyword>
<dbReference type="VEuPathDB" id="VectorBase:AMEC008593"/>
<feature type="transmembrane region" description="Helical" evidence="12">
    <location>
        <begin position="604"/>
        <end position="627"/>
    </location>
</feature>
<protein>
    <recommendedName>
        <fullName evidence="13">PLD phosphodiesterase domain-containing protein</fullName>
    </recommendedName>
</protein>
<dbReference type="GO" id="GO:0032049">
    <property type="term" value="P:cardiolipin biosynthetic process"/>
    <property type="evidence" value="ECO:0007669"/>
    <property type="project" value="InterPro"/>
</dbReference>
<feature type="domain" description="PLD phosphodiesterase" evidence="13">
    <location>
        <begin position="251"/>
        <end position="278"/>
    </location>
</feature>
<evidence type="ECO:0000313" key="15">
    <source>
        <dbReference type="Proteomes" id="UP000075902"/>
    </source>
</evidence>
<evidence type="ECO:0000256" key="11">
    <source>
        <dbReference type="ARBA" id="ARBA00023264"/>
    </source>
</evidence>
<evidence type="ECO:0000256" key="12">
    <source>
        <dbReference type="SAM" id="Phobius"/>
    </source>
</evidence>
<feature type="transmembrane region" description="Helical" evidence="12">
    <location>
        <begin position="724"/>
        <end position="744"/>
    </location>
</feature>
<evidence type="ECO:0000256" key="8">
    <source>
        <dbReference type="ARBA" id="ARBA00023098"/>
    </source>
</evidence>
<feature type="transmembrane region" description="Helical" evidence="12">
    <location>
        <begin position="796"/>
        <end position="821"/>
    </location>
</feature>
<dbReference type="CDD" id="cd09159">
    <property type="entry name" value="PLDc_ybhO_like_2"/>
    <property type="match status" value="1"/>
</dbReference>
<feature type="transmembrane region" description="Helical" evidence="12">
    <location>
        <begin position="682"/>
        <end position="703"/>
    </location>
</feature>
<dbReference type="CDD" id="cd09110">
    <property type="entry name" value="PLDc_CLS_1"/>
    <property type="match status" value="1"/>
</dbReference>
<dbReference type="HAMAP" id="MF_01917">
    <property type="entry name" value="Cardiolipin_synth_ClsB"/>
    <property type="match status" value="1"/>
</dbReference>
<keyword evidence="2" id="KW-1003">Cell membrane</keyword>
<accession>A0A182TUM2</accession>
<keyword evidence="6" id="KW-0677">Repeat</keyword>
<dbReference type="InterPro" id="IPR036691">
    <property type="entry name" value="Endo/exonu/phosph_ase_sf"/>
</dbReference>
<dbReference type="InterPro" id="IPR001736">
    <property type="entry name" value="PLipase_D/transphosphatidylase"/>
</dbReference>
<evidence type="ECO:0000256" key="9">
    <source>
        <dbReference type="ARBA" id="ARBA00023136"/>
    </source>
</evidence>
<evidence type="ECO:0000256" key="3">
    <source>
        <dbReference type="ARBA" id="ARBA00022516"/>
    </source>
</evidence>
<dbReference type="SUPFAM" id="SSF56024">
    <property type="entry name" value="Phospholipase D/nuclease"/>
    <property type="match status" value="2"/>
</dbReference>
<name>A0A182TUM2_9DIPT</name>
<dbReference type="Pfam" id="PF13091">
    <property type="entry name" value="PLDc_2"/>
    <property type="match status" value="2"/>
</dbReference>
<evidence type="ECO:0000256" key="10">
    <source>
        <dbReference type="ARBA" id="ARBA00023209"/>
    </source>
</evidence>
<dbReference type="Gene3D" id="3.30.870.10">
    <property type="entry name" value="Endonuclease Chain A"/>
    <property type="match status" value="2"/>
</dbReference>
<organism evidence="14 15">
    <name type="scientific">Anopheles melas</name>
    <dbReference type="NCBI Taxonomy" id="34690"/>
    <lineage>
        <taxon>Eukaryota</taxon>
        <taxon>Metazoa</taxon>
        <taxon>Ecdysozoa</taxon>
        <taxon>Arthropoda</taxon>
        <taxon>Hexapoda</taxon>
        <taxon>Insecta</taxon>
        <taxon>Pterygota</taxon>
        <taxon>Neoptera</taxon>
        <taxon>Endopterygota</taxon>
        <taxon>Diptera</taxon>
        <taxon>Nematocera</taxon>
        <taxon>Culicoidea</taxon>
        <taxon>Culicidae</taxon>
        <taxon>Anophelinae</taxon>
        <taxon>Anopheles</taxon>
    </lineage>
</organism>
<reference evidence="14" key="2">
    <citation type="submission" date="2020-05" db="UniProtKB">
        <authorList>
            <consortium name="EnsemblMetazoa"/>
        </authorList>
    </citation>
    <scope>IDENTIFICATION</scope>
    <source>
        <strain evidence="14">CM1001059</strain>
    </source>
</reference>
<feature type="transmembrane region" description="Helical" evidence="12">
    <location>
        <begin position="533"/>
        <end position="550"/>
    </location>
</feature>
<feature type="transmembrane region" description="Helical" evidence="12">
    <location>
        <begin position="562"/>
        <end position="584"/>
    </location>
</feature>
<dbReference type="Pfam" id="PF03706">
    <property type="entry name" value="LPG_synthase_TM"/>
    <property type="match status" value="1"/>
</dbReference>
<dbReference type="InterPro" id="IPR030872">
    <property type="entry name" value="Cardiolipin_synth_ClsB"/>
</dbReference>
<dbReference type="SMART" id="SM00155">
    <property type="entry name" value="PLDc"/>
    <property type="match status" value="2"/>
</dbReference>
<keyword evidence="9 12" id="KW-0472">Membrane</keyword>
<keyword evidence="7 12" id="KW-1133">Transmembrane helix</keyword>
<dbReference type="Pfam" id="PF03372">
    <property type="entry name" value="Exo_endo_phos"/>
    <property type="match status" value="1"/>
</dbReference>
<dbReference type="NCBIfam" id="NF008427">
    <property type="entry name" value="PRK11263.1"/>
    <property type="match status" value="1"/>
</dbReference>
<dbReference type="AlphaFoldDB" id="A0A182TUM2"/>
<dbReference type="PROSITE" id="PS50035">
    <property type="entry name" value="PLD"/>
    <property type="match status" value="2"/>
</dbReference>
<keyword evidence="3" id="KW-0444">Lipid biosynthesis</keyword>
<dbReference type="Proteomes" id="UP000075902">
    <property type="component" value="Unassembled WGS sequence"/>
</dbReference>